<dbReference type="InterPro" id="IPR052179">
    <property type="entry name" value="DD-CPase-like"/>
</dbReference>
<dbReference type="EMBL" id="SODP01000001">
    <property type="protein sequence ID" value="TDW76525.1"/>
    <property type="molecule type" value="Genomic_DNA"/>
</dbReference>
<evidence type="ECO:0000259" key="1">
    <source>
        <dbReference type="Pfam" id="PF02557"/>
    </source>
</evidence>
<keyword evidence="2" id="KW-0378">Hydrolase</keyword>
<dbReference type="RefSeq" id="WP_134099660.1">
    <property type="nucleotide sequence ID" value="NZ_SODP01000001.1"/>
</dbReference>
<dbReference type="InterPro" id="IPR009045">
    <property type="entry name" value="Zn_M74/Hedgehog-like"/>
</dbReference>
<comment type="caution">
    <text evidence="2">The sequence shown here is derived from an EMBL/GenBank/DDBJ whole genome shotgun (WGS) entry which is preliminary data.</text>
</comment>
<dbReference type="AlphaFoldDB" id="A0A4R8CK31"/>
<dbReference type="CDD" id="cd14846">
    <property type="entry name" value="Peptidase_M15_like"/>
    <property type="match status" value="1"/>
</dbReference>
<keyword evidence="3" id="KW-1185">Reference proteome</keyword>
<protein>
    <submittedName>
        <fullName evidence="2">D-alanyl-D-alanine carboxypeptidase-like protein</fullName>
    </submittedName>
</protein>
<dbReference type="Pfam" id="PF02557">
    <property type="entry name" value="VanY"/>
    <property type="match status" value="1"/>
</dbReference>
<keyword evidence="2" id="KW-0121">Carboxypeptidase</keyword>
<dbReference type="Proteomes" id="UP000295146">
    <property type="component" value="Unassembled WGS sequence"/>
</dbReference>
<evidence type="ECO:0000313" key="3">
    <source>
        <dbReference type="Proteomes" id="UP000295146"/>
    </source>
</evidence>
<feature type="domain" description="D-alanyl-D-alanine carboxypeptidase-like core" evidence="1">
    <location>
        <begin position="32"/>
        <end position="133"/>
    </location>
</feature>
<dbReference type="PANTHER" id="PTHR34385">
    <property type="entry name" value="D-ALANYL-D-ALANINE CARBOXYPEPTIDASE"/>
    <property type="match status" value="1"/>
</dbReference>
<name>A0A4R8CK31_9ACTN</name>
<reference evidence="2 3" key="1">
    <citation type="submission" date="2019-03" db="EMBL/GenBank/DDBJ databases">
        <title>Genomic Encyclopedia of Type Strains, Phase III (KMG-III): the genomes of soil and plant-associated and newly described type strains.</title>
        <authorList>
            <person name="Whitman W."/>
        </authorList>
    </citation>
    <scope>NUCLEOTIDE SEQUENCE [LARGE SCALE GENOMIC DNA]</scope>
    <source>
        <strain evidence="2 3">VKM Ac-2573</strain>
    </source>
</reference>
<dbReference type="SUPFAM" id="SSF55166">
    <property type="entry name" value="Hedgehog/DD-peptidase"/>
    <property type="match status" value="1"/>
</dbReference>
<evidence type="ECO:0000313" key="2">
    <source>
        <dbReference type="EMBL" id="TDW76525.1"/>
    </source>
</evidence>
<dbReference type="GO" id="GO:0004180">
    <property type="term" value="F:carboxypeptidase activity"/>
    <property type="evidence" value="ECO:0007669"/>
    <property type="project" value="UniProtKB-KW"/>
</dbReference>
<dbReference type="Gene3D" id="3.30.1380.10">
    <property type="match status" value="1"/>
</dbReference>
<dbReference type="OrthoDB" id="3293184at2"/>
<dbReference type="InterPro" id="IPR003709">
    <property type="entry name" value="VanY-like_core_dom"/>
</dbReference>
<dbReference type="GO" id="GO:0006508">
    <property type="term" value="P:proteolysis"/>
    <property type="evidence" value="ECO:0007669"/>
    <property type="project" value="InterPro"/>
</dbReference>
<keyword evidence="2" id="KW-0645">Protease</keyword>
<gene>
    <name evidence="2" type="ORF">EV653_1682</name>
</gene>
<accession>A0A4R8CK31</accession>
<organism evidence="2 3">
    <name type="scientific">Kribbella pratensis</name>
    <dbReference type="NCBI Taxonomy" id="2512112"/>
    <lineage>
        <taxon>Bacteria</taxon>
        <taxon>Bacillati</taxon>
        <taxon>Actinomycetota</taxon>
        <taxon>Actinomycetes</taxon>
        <taxon>Propionibacteriales</taxon>
        <taxon>Kribbellaceae</taxon>
        <taxon>Kribbella</taxon>
    </lineage>
</organism>
<sequence length="155" mass="16901">MTRAAIGAPSKDDGAVPAGVTVFDDDYPAVANLDPALLAALRKAASDALADGVTFYVNSGWRSPQYQNELLREAIVKYGSEEEAARWVATPETSQHVRGAAVDIGHSEAKAWLAEHGSAYGLCQIYRNEPWHYELRPDGCGPMYADPTHDPRMQR</sequence>
<dbReference type="PANTHER" id="PTHR34385:SF1">
    <property type="entry name" value="PEPTIDOGLYCAN L-ALANYL-D-GLUTAMATE ENDOPEPTIDASE CWLK"/>
    <property type="match status" value="1"/>
</dbReference>
<proteinExistence type="predicted"/>